<evidence type="ECO:0000259" key="2">
    <source>
        <dbReference type="PROSITE" id="PS51767"/>
    </source>
</evidence>
<dbReference type="SUPFAM" id="SSF50630">
    <property type="entry name" value="Acid proteases"/>
    <property type="match status" value="1"/>
</dbReference>
<accession>A0ABP0YJW0</accession>
<dbReference type="InterPro" id="IPR033121">
    <property type="entry name" value="PEPTIDASE_A1"/>
</dbReference>
<dbReference type="PANTHER" id="PTHR13683">
    <property type="entry name" value="ASPARTYL PROTEASES"/>
    <property type="match status" value="1"/>
</dbReference>
<feature type="domain" description="Peptidase A1" evidence="2">
    <location>
        <begin position="40"/>
        <end position="193"/>
    </location>
</feature>
<sequence>MVHRDRLLHGQRLATSNDDTSPMFSYGNETYNIGGLGYLYYANVSIGTPGRFFLVALDTGSDLSWLPCECTKCPTYLTKLDGTKFWLNHYSPNVSTTSTNVPCSNSLCELADHCTSNKSTCPYKTHHLSPNTSSAGYLVQDILHLATDDSQVKPIDMKVTLGCGKVQTGIFQILQLPMVLLGLAWERYQFRAS</sequence>
<dbReference type="Gene3D" id="2.40.70.10">
    <property type="entry name" value="Acid Proteases"/>
    <property type="match status" value="1"/>
</dbReference>
<dbReference type="InterPro" id="IPR021109">
    <property type="entry name" value="Peptidase_aspartic_dom_sf"/>
</dbReference>
<dbReference type="PROSITE" id="PS00141">
    <property type="entry name" value="ASP_PROTEASE"/>
    <property type="match status" value="1"/>
</dbReference>
<dbReference type="InterPro" id="IPR001461">
    <property type="entry name" value="Aspartic_peptidase_A1"/>
</dbReference>
<comment type="similarity">
    <text evidence="1">Belongs to the peptidase A1 family.</text>
</comment>
<dbReference type="Proteomes" id="UP001642487">
    <property type="component" value="Chromosome 4"/>
</dbReference>
<name>A0ABP0YJW0_9ROSI</name>
<keyword evidence="4" id="KW-1185">Reference proteome</keyword>
<gene>
    <name evidence="3" type="ORF">CITCOLO1_LOCUS12833</name>
</gene>
<dbReference type="PROSITE" id="PS51767">
    <property type="entry name" value="PEPTIDASE_A1"/>
    <property type="match status" value="1"/>
</dbReference>
<dbReference type="InterPro" id="IPR001969">
    <property type="entry name" value="Aspartic_peptidase_AS"/>
</dbReference>
<evidence type="ECO:0000256" key="1">
    <source>
        <dbReference type="ARBA" id="ARBA00007447"/>
    </source>
</evidence>
<proteinExistence type="inferred from homology"/>
<dbReference type="Pfam" id="PF14543">
    <property type="entry name" value="TAXi_N"/>
    <property type="match status" value="1"/>
</dbReference>
<evidence type="ECO:0000313" key="4">
    <source>
        <dbReference type="Proteomes" id="UP001642487"/>
    </source>
</evidence>
<reference evidence="3 4" key="1">
    <citation type="submission" date="2024-03" db="EMBL/GenBank/DDBJ databases">
        <authorList>
            <person name="Gkanogiannis A."/>
            <person name="Becerra Lopez-Lavalle L."/>
        </authorList>
    </citation>
    <scope>NUCLEOTIDE SEQUENCE [LARGE SCALE GENOMIC DNA]</scope>
</reference>
<dbReference type="PANTHER" id="PTHR13683:SF826">
    <property type="entry name" value="ASPARTYL PROTEASE FAMILY PROTEIN 1"/>
    <property type="match status" value="1"/>
</dbReference>
<organism evidence="3 4">
    <name type="scientific">Citrullus colocynthis</name>
    <name type="common">colocynth</name>
    <dbReference type="NCBI Taxonomy" id="252529"/>
    <lineage>
        <taxon>Eukaryota</taxon>
        <taxon>Viridiplantae</taxon>
        <taxon>Streptophyta</taxon>
        <taxon>Embryophyta</taxon>
        <taxon>Tracheophyta</taxon>
        <taxon>Spermatophyta</taxon>
        <taxon>Magnoliopsida</taxon>
        <taxon>eudicotyledons</taxon>
        <taxon>Gunneridae</taxon>
        <taxon>Pentapetalae</taxon>
        <taxon>rosids</taxon>
        <taxon>fabids</taxon>
        <taxon>Cucurbitales</taxon>
        <taxon>Cucurbitaceae</taxon>
        <taxon>Benincaseae</taxon>
        <taxon>Citrullus</taxon>
    </lineage>
</organism>
<dbReference type="EMBL" id="OZ021738">
    <property type="protein sequence ID" value="CAK9320777.1"/>
    <property type="molecule type" value="Genomic_DNA"/>
</dbReference>
<protein>
    <recommendedName>
        <fullName evidence="2">Peptidase A1 domain-containing protein</fullName>
    </recommendedName>
</protein>
<dbReference type="InterPro" id="IPR032861">
    <property type="entry name" value="TAXi_N"/>
</dbReference>
<evidence type="ECO:0000313" key="3">
    <source>
        <dbReference type="EMBL" id="CAK9320777.1"/>
    </source>
</evidence>